<feature type="domain" description="Cadherin" evidence="16">
    <location>
        <begin position="475"/>
        <end position="578"/>
    </location>
</feature>
<protein>
    <recommendedName>
        <fullName evidence="16">Cadherin domain-containing protein</fullName>
    </recommendedName>
</protein>
<comment type="subcellular location">
    <subcellularLocation>
        <location evidence="1">Cell membrane</location>
        <topology evidence="1">Single-pass type I membrane protein</topology>
    </subcellularLocation>
</comment>
<dbReference type="GO" id="GO:0045296">
    <property type="term" value="F:cadherin binding"/>
    <property type="evidence" value="ECO:0007669"/>
    <property type="project" value="TreeGrafter"/>
</dbReference>
<keyword evidence="3" id="KW-0245">EGF-like domain</keyword>
<feature type="domain" description="Cadherin" evidence="16">
    <location>
        <begin position="704"/>
        <end position="790"/>
    </location>
</feature>
<keyword evidence="11" id="KW-1015">Disulfide bond</keyword>
<keyword evidence="9 15" id="KW-1133">Transmembrane helix</keyword>
<dbReference type="GO" id="GO:0008013">
    <property type="term" value="F:beta-catenin binding"/>
    <property type="evidence" value="ECO:0007669"/>
    <property type="project" value="TreeGrafter"/>
</dbReference>
<dbReference type="Gene3D" id="2.60.40.60">
    <property type="entry name" value="Cadherins"/>
    <property type="match status" value="7"/>
</dbReference>
<dbReference type="PANTHER" id="PTHR24027:SF438">
    <property type="entry name" value="CADHERIN 23"/>
    <property type="match status" value="1"/>
</dbReference>
<evidence type="ECO:0000256" key="5">
    <source>
        <dbReference type="ARBA" id="ARBA00022729"/>
    </source>
</evidence>
<feature type="domain" description="Cadherin" evidence="16">
    <location>
        <begin position="38"/>
        <end position="146"/>
    </location>
</feature>
<keyword evidence="4 15" id="KW-0812">Transmembrane</keyword>
<keyword evidence="5" id="KW-0732">Signal</keyword>
<evidence type="ECO:0000256" key="7">
    <source>
        <dbReference type="ARBA" id="ARBA00022837"/>
    </source>
</evidence>
<evidence type="ECO:0000256" key="1">
    <source>
        <dbReference type="ARBA" id="ARBA00004251"/>
    </source>
</evidence>
<dbReference type="FunFam" id="2.60.40.60:FF:000020">
    <property type="entry name" value="Dachsous cadherin-related 1b"/>
    <property type="match status" value="1"/>
</dbReference>
<evidence type="ECO:0000256" key="8">
    <source>
        <dbReference type="ARBA" id="ARBA00022889"/>
    </source>
</evidence>
<dbReference type="FunFam" id="2.60.40.60:FF:000007">
    <property type="entry name" value="Protocadherin alpha 2"/>
    <property type="match status" value="1"/>
</dbReference>
<dbReference type="GO" id="GO:0016342">
    <property type="term" value="C:catenin complex"/>
    <property type="evidence" value="ECO:0007669"/>
    <property type="project" value="TreeGrafter"/>
</dbReference>
<dbReference type="GO" id="GO:0016477">
    <property type="term" value="P:cell migration"/>
    <property type="evidence" value="ECO:0007669"/>
    <property type="project" value="TreeGrafter"/>
</dbReference>
<dbReference type="EnsemblMetazoa" id="BGLB016609-RA">
    <property type="protein sequence ID" value="BGLB016609-PA"/>
    <property type="gene ID" value="BGLB016609"/>
</dbReference>
<gene>
    <name evidence="17" type="primary">106067329</name>
</gene>
<dbReference type="SMART" id="SM00112">
    <property type="entry name" value="CA"/>
    <property type="match status" value="7"/>
</dbReference>
<dbReference type="InterPro" id="IPR015919">
    <property type="entry name" value="Cadherin-like_sf"/>
</dbReference>
<dbReference type="PROSITE" id="PS00232">
    <property type="entry name" value="CADHERIN_1"/>
    <property type="match status" value="4"/>
</dbReference>
<dbReference type="InterPro" id="IPR039808">
    <property type="entry name" value="Cadherin"/>
</dbReference>
<evidence type="ECO:0000256" key="14">
    <source>
        <dbReference type="SAM" id="MobiDB-lite"/>
    </source>
</evidence>
<reference evidence="17" key="1">
    <citation type="submission" date="2020-05" db="UniProtKB">
        <authorList>
            <consortium name="EnsemblMetazoa"/>
        </authorList>
    </citation>
    <scope>IDENTIFICATION</scope>
    <source>
        <strain evidence="17">BB02</strain>
    </source>
</reference>
<feature type="compositionally biased region" description="Polar residues" evidence="14">
    <location>
        <begin position="1145"/>
        <end position="1157"/>
    </location>
</feature>
<dbReference type="GO" id="GO:0007156">
    <property type="term" value="P:homophilic cell adhesion via plasma membrane adhesion molecules"/>
    <property type="evidence" value="ECO:0007669"/>
    <property type="project" value="InterPro"/>
</dbReference>
<evidence type="ECO:0000256" key="13">
    <source>
        <dbReference type="PROSITE-ProRule" id="PRU00043"/>
    </source>
</evidence>
<accession>A0A2C9K965</accession>
<dbReference type="FunFam" id="2.60.40.60:FF:000013">
    <property type="entry name" value="Cadherin EGF LAG seven-pass G-type receptor"/>
    <property type="match status" value="1"/>
</dbReference>
<feature type="compositionally biased region" description="Polar residues" evidence="14">
    <location>
        <begin position="951"/>
        <end position="963"/>
    </location>
</feature>
<evidence type="ECO:0000259" key="16">
    <source>
        <dbReference type="PROSITE" id="PS50268"/>
    </source>
</evidence>
<dbReference type="STRING" id="6526.A0A2C9K965"/>
<dbReference type="SUPFAM" id="SSF49313">
    <property type="entry name" value="Cadherin-like"/>
    <property type="match status" value="7"/>
</dbReference>
<organism evidence="17 18">
    <name type="scientific">Biomphalaria glabrata</name>
    <name type="common">Bloodfluke planorb</name>
    <name type="synonym">Freshwater snail</name>
    <dbReference type="NCBI Taxonomy" id="6526"/>
    <lineage>
        <taxon>Eukaryota</taxon>
        <taxon>Metazoa</taxon>
        <taxon>Spiralia</taxon>
        <taxon>Lophotrochozoa</taxon>
        <taxon>Mollusca</taxon>
        <taxon>Gastropoda</taxon>
        <taxon>Heterobranchia</taxon>
        <taxon>Euthyneura</taxon>
        <taxon>Panpulmonata</taxon>
        <taxon>Hygrophila</taxon>
        <taxon>Lymnaeoidea</taxon>
        <taxon>Planorbidae</taxon>
        <taxon>Biomphalaria</taxon>
    </lineage>
</organism>
<dbReference type="PANTHER" id="PTHR24027">
    <property type="entry name" value="CADHERIN-23"/>
    <property type="match status" value="1"/>
</dbReference>
<evidence type="ECO:0000256" key="4">
    <source>
        <dbReference type="ARBA" id="ARBA00022692"/>
    </source>
</evidence>
<keyword evidence="12" id="KW-0325">Glycoprotein</keyword>
<evidence type="ECO:0000256" key="15">
    <source>
        <dbReference type="SAM" id="Phobius"/>
    </source>
</evidence>
<feature type="transmembrane region" description="Helical" evidence="15">
    <location>
        <begin position="799"/>
        <end position="824"/>
    </location>
</feature>
<sequence>MPVCLYQRSVGLSTLLAVLQVYFSVVSSQSLKVTLGPLKEEQKTGTYVGNIASATSISREVSQTEFNTLKFEFLDSSNRDGQMFSINGRSGALFTQTTIDRETVCEDILVCQVKFDVTVSSDVTSYLRLVEVTINITDINDNVPSFDVDQFEMEIQENNADSLTKPLPSAVDRDIGENGIQHYTLLSITNDFSLNVERTLNNKFRLSLMVNTVLDRERQDRYVLLIAASDGGPQPMTGTLTVHVNVTDVNDNSPVFSQQDYSFSVVETAKVGDIIGKVTASDRDIGKNADIRYSLIVSGRDSRAKQLFAIDKSTGEITIIAPLQYDAGQTFETVVEARDKGDVPRIAEARLILTVVNVGNNAPRLKVQLQKTVDSMVYISEGAKNNTFIGKLEAKDNDPGDSGVVTCRSGNPNFRTDPLGGSDFAIIMNGSLDREQAEEFEVRLICNDAGSPPKTSSITFKVYVTDINDNPPMFSQSVYVVNVTEENIVGKPILKLTADDPDSGVNKIFTYSLFPKENSVFSIDRDSGILKARTTFDHEVEKKLNVIVLATDEGRPSLVSTATVMVNILDINDNYPEIITRELHVPEGGGKMKFVGKLEGTDKDSGINAELVFSMPPTEDKTDQIFKVNPDGSIYALQELDRETQDRYILFLEVRDKGVEPKSRSGTVTVIVEDINDHAPFFHYPTQKNQTVSFIWSLPTHREITRVNATDEDLGENRTISYYIASGNKAELFALDEKTGVLYLQRRVKSSDDQIHRLLISAHDRGVISLESQSFLEVVIDVTNATFAALEDRAVEEKYILIAGVVAGATLLFSIIILVIIFLIRRGNHRRPSPPPEKHPDWHVVKTGIQEECGKGQVEKVAWRGSDIDIDIDLKSQDGMDRGLSGGYSPESQPDVTKTGSETTYKKPLTSNGSPWHDNGHGPTTITLDPYRKQDFYTFCKVRSSPHDDGNSVTSGETTTSDSGRGGSEDDIPLPPIAECSPELNSTHTSPKHAVEYRPITTLPLNNLSRQPIKTDYRTMPSLSSFRGPDIKMYPVSSHPLQSDASLNHAYNNDKVHPSSRNGPAYTSLAQIKNAGNSRHVTFSTNQGRGTGLPREEPSTLGRHSPYSPGYDTMLPDMGGIFISMPRGSGDDDDGNTTTSGSYTIDSDNLNDSITSA</sequence>
<feature type="domain" description="Cadherin" evidence="16">
    <location>
        <begin position="257"/>
        <end position="365"/>
    </location>
</feature>
<feature type="compositionally biased region" description="Polar residues" evidence="14">
    <location>
        <begin position="890"/>
        <end position="914"/>
    </location>
</feature>
<dbReference type="InterPro" id="IPR020894">
    <property type="entry name" value="Cadherin_CS"/>
</dbReference>
<keyword evidence="2" id="KW-1003">Cell membrane</keyword>
<dbReference type="AlphaFoldDB" id="A0A2C9K965"/>
<evidence type="ECO:0000313" key="18">
    <source>
        <dbReference type="Proteomes" id="UP000076420"/>
    </source>
</evidence>
<evidence type="ECO:0000256" key="12">
    <source>
        <dbReference type="ARBA" id="ARBA00023180"/>
    </source>
</evidence>
<proteinExistence type="predicted"/>
<feature type="region of interest" description="Disordered" evidence="14">
    <location>
        <begin position="874"/>
        <end position="928"/>
    </location>
</feature>
<name>A0A2C9K965_BIOGL</name>
<feature type="compositionally biased region" description="Polar residues" evidence="14">
    <location>
        <begin position="1068"/>
        <end position="1088"/>
    </location>
</feature>
<feature type="region of interest" description="Disordered" evidence="14">
    <location>
        <begin position="943"/>
        <end position="996"/>
    </location>
</feature>
<keyword evidence="7 13" id="KW-0106">Calcium</keyword>
<evidence type="ECO:0000313" key="17">
    <source>
        <dbReference type="EnsemblMetazoa" id="BGLB016609-PA"/>
    </source>
</evidence>
<dbReference type="Proteomes" id="UP000076420">
    <property type="component" value="Unassembled WGS sequence"/>
</dbReference>
<dbReference type="VEuPathDB" id="VectorBase:BGLB016609"/>
<keyword evidence="6" id="KW-0677">Repeat</keyword>
<evidence type="ECO:0000256" key="2">
    <source>
        <dbReference type="ARBA" id="ARBA00022475"/>
    </source>
</evidence>
<dbReference type="KEGG" id="bgt:106067329"/>
<feature type="region of interest" description="Disordered" evidence="14">
    <location>
        <begin position="1045"/>
        <end position="1108"/>
    </location>
</feature>
<dbReference type="Pfam" id="PF00028">
    <property type="entry name" value="Cadherin"/>
    <property type="match status" value="6"/>
</dbReference>
<evidence type="ECO:0000256" key="11">
    <source>
        <dbReference type="ARBA" id="ARBA00023157"/>
    </source>
</evidence>
<feature type="domain" description="Cadherin" evidence="16">
    <location>
        <begin position="147"/>
        <end position="256"/>
    </location>
</feature>
<feature type="region of interest" description="Disordered" evidence="14">
    <location>
        <begin position="1123"/>
        <end position="1157"/>
    </location>
</feature>
<evidence type="ECO:0000256" key="3">
    <source>
        <dbReference type="ARBA" id="ARBA00022536"/>
    </source>
</evidence>
<feature type="domain" description="Cadherin" evidence="16">
    <location>
        <begin position="379"/>
        <end position="474"/>
    </location>
</feature>
<evidence type="ECO:0000256" key="6">
    <source>
        <dbReference type="ARBA" id="ARBA00022737"/>
    </source>
</evidence>
<dbReference type="GO" id="GO:0005509">
    <property type="term" value="F:calcium ion binding"/>
    <property type="evidence" value="ECO:0007669"/>
    <property type="project" value="UniProtKB-UniRule"/>
</dbReference>
<evidence type="ECO:0000256" key="9">
    <source>
        <dbReference type="ARBA" id="ARBA00022989"/>
    </source>
</evidence>
<dbReference type="CDD" id="cd11304">
    <property type="entry name" value="Cadherin_repeat"/>
    <property type="match status" value="7"/>
</dbReference>
<dbReference type="InterPro" id="IPR013164">
    <property type="entry name" value="Cadherin_N"/>
</dbReference>
<evidence type="ECO:0000256" key="10">
    <source>
        <dbReference type="ARBA" id="ARBA00023136"/>
    </source>
</evidence>
<keyword evidence="10 15" id="KW-0472">Membrane</keyword>
<dbReference type="VEuPathDB" id="VectorBase:BGLAX_047300"/>
<keyword evidence="8" id="KW-0130">Cell adhesion</keyword>
<dbReference type="InterPro" id="IPR002126">
    <property type="entry name" value="Cadherin-like_dom"/>
</dbReference>
<dbReference type="OrthoDB" id="6252479at2759"/>
<dbReference type="Pfam" id="PF08266">
    <property type="entry name" value="Cadherin_2"/>
    <property type="match status" value="1"/>
</dbReference>
<feature type="domain" description="Cadherin" evidence="16">
    <location>
        <begin position="577"/>
        <end position="682"/>
    </location>
</feature>
<dbReference type="PRINTS" id="PR00205">
    <property type="entry name" value="CADHERIN"/>
</dbReference>
<dbReference type="PROSITE" id="PS50268">
    <property type="entry name" value="CADHERIN_2"/>
    <property type="match status" value="7"/>
</dbReference>